<evidence type="ECO:0000313" key="1">
    <source>
        <dbReference type="EMBL" id="WLJ25995.1"/>
    </source>
</evidence>
<dbReference type="EMBL" id="OQ890320">
    <property type="protein sequence ID" value="WLJ25995.1"/>
    <property type="molecule type" value="Genomic_DNA"/>
</dbReference>
<accession>A0AA49X4C1</accession>
<reference evidence="1" key="1">
    <citation type="submission" date="2023-04" db="EMBL/GenBank/DDBJ databases">
        <title>The human skin virome in hidradenitis suppurativa patients.</title>
        <authorList>
            <person name="Jansen D."/>
        </authorList>
    </citation>
    <scope>NUCLEOTIDE SEQUENCE</scope>
    <source>
        <strain evidence="1">VC3_JansenPhageK</strain>
    </source>
</reference>
<protein>
    <submittedName>
        <fullName evidence="1">Uncharacterized protein</fullName>
    </submittedName>
</protein>
<name>A0AA49X4C1_9VIRU</name>
<organism evidence="1">
    <name type="scientific">Staphylococcus phage HS14</name>
    <dbReference type="NCBI Taxonomy" id="3056404"/>
    <lineage>
        <taxon>Viruses</taxon>
    </lineage>
</organism>
<proteinExistence type="predicted"/>
<sequence>MKAIPKIFDKEKGQWIELMAKPIADEVVKIMKEDWLSNKKTIDYWLLSYKEQSMGEPVQIAIFTDGNEVDGTLKSDLEWMFNGYVSELQNKKLFNLQDFLNYCYSTKTELPKQFKVSATVNFDEVDEPVEIQEINSITANVNVLGILDETSKGSIEVKYIYNDHPIEDKKLIKKNK</sequence>